<reference evidence="1 2" key="1">
    <citation type="submission" date="2021-06" db="EMBL/GenBank/DDBJ databases">
        <authorList>
            <person name="Kallberg Y."/>
            <person name="Tangrot J."/>
            <person name="Rosling A."/>
        </authorList>
    </citation>
    <scope>NUCLEOTIDE SEQUENCE [LARGE SCALE GENOMIC DNA]</scope>
    <source>
        <strain evidence="1 2">120-4 pot B 10/14</strain>
    </source>
</reference>
<proteinExistence type="predicted"/>
<protein>
    <submittedName>
        <fullName evidence="1">27080_t:CDS:1</fullName>
    </submittedName>
</protein>
<accession>A0ABN7UF72</accession>
<comment type="caution">
    <text evidence="1">The sequence shown here is derived from an EMBL/GenBank/DDBJ whole genome shotgun (WGS) entry which is preliminary data.</text>
</comment>
<keyword evidence="2" id="KW-1185">Reference proteome</keyword>
<evidence type="ECO:0000313" key="1">
    <source>
        <dbReference type="EMBL" id="CAG8581879.1"/>
    </source>
</evidence>
<organism evidence="1 2">
    <name type="scientific">Gigaspora margarita</name>
    <dbReference type="NCBI Taxonomy" id="4874"/>
    <lineage>
        <taxon>Eukaryota</taxon>
        <taxon>Fungi</taxon>
        <taxon>Fungi incertae sedis</taxon>
        <taxon>Mucoromycota</taxon>
        <taxon>Glomeromycotina</taxon>
        <taxon>Glomeromycetes</taxon>
        <taxon>Diversisporales</taxon>
        <taxon>Gigasporaceae</taxon>
        <taxon>Gigaspora</taxon>
    </lineage>
</organism>
<name>A0ABN7UF72_GIGMA</name>
<dbReference type="EMBL" id="CAJVQB010002633">
    <property type="protein sequence ID" value="CAG8581879.1"/>
    <property type="molecule type" value="Genomic_DNA"/>
</dbReference>
<evidence type="ECO:0000313" key="2">
    <source>
        <dbReference type="Proteomes" id="UP000789901"/>
    </source>
</evidence>
<sequence length="196" mass="22911">MNFVENPLQKLRREAKWRYRNFNGRYEDHERREHVKKEGPIYSYDELREVFQANKCLGNFLDQLHLAARPLERSEKTIDRMKKLIVHICYLLASLNNSKINSFNSSGDGINTYKLPSLGYEITDRHLPRDYLCNEIKINVEALKVSIMKDLGENEFIEEQTEGTDDNESDDAKAVVGEIEIENNLLENAKKTFLNI</sequence>
<gene>
    <name evidence="1" type="ORF">GMARGA_LOCUS5984</name>
</gene>
<dbReference type="Proteomes" id="UP000789901">
    <property type="component" value="Unassembled WGS sequence"/>
</dbReference>